<comment type="caution">
    <text evidence="1">The sequence shown here is derived from an EMBL/GenBank/DDBJ whole genome shotgun (WGS) entry which is preliminary data.</text>
</comment>
<protein>
    <recommendedName>
        <fullName evidence="2">Lipopolysaccharide kinase</fullName>
    </recommendedName>
</protein>
<dbReference type="EMBL" id="DRWR01000059">
    <property type="protein sequence ID" value="HHQ15835.1"/>
    <property type="molecule type" value="Genomic_DNA"/>
</dbReference>
<organism evidence="1">
    <name type="scientific">Thermodesulfobacterium geofontis</name>
    <dbReference type="NCBI Taxonomy" id="1295609"/>
    <lineage>
        <taxon>Bacteria</taxon>
        <taxon>Pseudomonadati</taxon>
        <taxon>Thermodesulfobacteriota</taxon>
        <taxon>Thermodesulfobacteria</taxon>
        <taxon>Thermodesulfobacteriales</taxon>
        <taxon>Thermodesulfobacteriaceae</taxon>
        <taxon>Thermodesulfobacterium</taxon>
    </lineage>
</organism>
<gene>
    <name evidence="1" type="ORF">ENM15_03335</name>
</gene>
<reference evidence="1" key="1">
    <citation type="journal article" date="2020" name="mSystems">
        <title>Genome- and Community-Level Interaction Insights into Carbon Utilization and Element Cycling Functions of Hydrothermarchaeota in Hydrothermal Sediment.</title>
        <authorList>
            <person name="Zhou Z."/>
            <person name="Liu Y."/>
            <person name="Xu W."/>
            <person name="Pan J."/>
            <person name="Luo Z.H."/>
            <person name="Li M."/>
        </authorList>
    </citation>
    <scope>NUCLEOTIDE SEQUENCE [LARGE SCALE GENOMIC DNA]</scope>
    <source>
        <strain evidence="1">SpSt-106</strain>
    </source>
</reference>
<dbReference type="Gene3D" id="1.10.510.10">
    <property type="entry name" value="Transferase(Phosphotransferase) domain 1"/>
    <property type="match status" value="1"/>
</dbReference>
<dbReference type="AlphaFoldDB" id="A0A7V5XG51"/>
<dbReference type="InterPro" id="IPR011009">
    <property type="entry name" value="Kinase-like_dom_sf"/>
</dbReference>
<dbReference type="SUPFAM" id="SSF56112">
    <property type="entry name" value="Protein kinase-like (PK-like)"/>
    <property type="match status" value="1"/>
</dbReference>
<name>A0A7V5XG51_9BACT</name>
<dbReference type="Pfam" id="PF06293">
    <property type="entry name" value="Kdo"/>
    <property type="match status" value="1"/>
</dbReference>
<evidence type="ECO:0000313" key="1">
    <source>
        <dbReference type="EMBL" id="HHQ15835.1"/>
    </source>
</evidence>
<evidence type="ECO:0008006" key="2">
    <source>
        <dbReference type="Google" id="ProtNLM"/>
    </source>
</evidence>
<proteinExistence type="predicted"/>
<accession>A0A7V5XG51</accession>
<sequence>MRSLGFSVPEPLFKRKSSDKIEIATFELKGIPLSKLLLKNKEIQEKLLYKLAELLSTLHKKGIYYQDCYLNHFFWNEKTGTLSFLDVSRILINPFFTLKYKIKDLSQLCYSFEEYFGDRGKTLFPKFLSYYLNLSQIKPTLLIKSLVKLKAFLIKWRTERAKKKGKIL</sequence>